<organism evidence="1 2">
    <name type="scientific">Rhodopirellula islandica</name>
    <dbReference type="NCBI Taxonomy" id="595434"/>
    <lineage>
        <taxon>Bacteria</taxon>
        <taxon>Pseudomonadati</taxon>
        <taxon>Planctomycetota</taxon>
        <taxon>Planctomycetia</taxon>
        <taxon>Pirellulales</taxon>
        <taxon>Pirellulaceae</taxon>
        <taxon>Rhodopirellula</taxon>
    </lineage>
</organism>
<dbReference type="Proteomes" id="UP000036367">
    <property type="component" value="Unassembled WGS sequence"/>
</dbReference>
<evidence type="ECO:0000313" key="1">
    <source>
        <dbReference type="EMBL" id="KLU07805.1"/>
    </source>
</evidence>
<name>A0A0J1BMT8_RHOIS</name>
<comment type="caution">
    <text evidence="1">The sequence shown here is derived from an EMBL/GenBank/DDBJ whole genome shotgun (WGS) entry which is preliminary data.</text>
</comment>
<keyword evidence="2" id="KW-1185">Reference proteome</keyword>
<dbReference type="STRING" id="595434.RISK_000178"/>
<dbReference type="EMBL" id="LECT01000002">
    <property type="protein sequence ID" value="KLU07805.1"/>
    <property type="molecule type" value="Genomic_DNA"/>
</dbReference>
<reference evidence="1" key="1">
    <citation type="submission" date="2015-05" db="EMBL/GenBank/DDBJ databases">
        <title>Permanent draft genome of Rhodopirellula islandicus K833.</title>
        <authorList>
            <person name="Kizina J."/>
            <person name="Richter M."/>
            <person name="Glockner F.O."/>
            <person name="Harder J."/>
        </authorList>
    </citation>
    <scope>NUCLEOTIDE SEQUENCE [LARGE SCALE GENOMIC DNA]</scope>
    <source>
        <strain evidence="1">K833</strain>
    </source>
</reference>
<dbReference type="AlphaFoldDB" id="A0A0J1BMT8"/>
<proteinExistence type="predicted"/>
<accession>A0A0J1BMT8</accession>
<gene>
    <name evidence="1" type="ORF">RISK_000178</name>
</gene>
<evidence type="ECO:0000313" key="2">
    <source>
        <dbReference type="Proteomes" id="UP000036367"/>
    </source>
</evidence>
<sequence length="69" mass="7768">MRHTANIVTCCSRLAKRSIDGLAIIESHEITTRMRERGTTSFLSFTGWLIPQTTTMQNPPSHAHLSTKQ</sequence>
<protein>
    <submittedName>
        <fullName evidence="1">Uncharacterized protein</fullName>
    </submittedName>
</protein>